<gene>
    <name evidence="3" type="ORF">NJQ99_11965</name>
</gene>
<evidence type="ECO:0000256" key="1">
    <source>
        <dbReference type="SAM" id="Phobius"/>
    </source>
</evidence>
<dbReference type="InterPro" id="IPR016924">
    <property type="entry name" value="UCP029543"/>
</dbReference>
<dbReference type="Proteomes" id="UP001055804">
    <property type="component" value="Unassembled WGS sequence"/>
</dbReference>
<keyword evidence="2" id="KW-0732">Signal</keyword>
<keyword evidence="1" id="KW-0812">Transmembrane</keyword>
<protein>
    <submittedName>
        <fullName evidence="3">PA2779 family protein</fullName>
    </submittedName>
</protein>
<evidence type="ECO:0000313" key="4">
    <source>
        <dbReference type="Proteomes" id="UP001055804"/>
    </source>
</evidence>
<dbReference type="PIRSF" id="PIRSF029543">
    <property type="entry name" value="UCP029543"/>
    <property type="match status" value="1"/>
</dbReference>
<dbReference type="InterPro" id="IPR046735">
    <property type="entry name" value="PA2779-like"/>
</dbReference>
<dbReference type="NCBIfam" id="NF033919">
    <property type="entry name" value="PA2779_fam"/>
    <property type="match status" value="1"/>
</dbReference>
<dbReference type="Pfam" id="PF20332">
    <property type="entry name" value="DUF6627"/>
    <property type="match status" value="1"/>
</dbReference>
<accession>A0A9J6PH44</accession>
<reference evidence="3" key="1">
    <citation type="submission" date="2022-06" db="EMBL/GenBank/DDBJ databases">
        <title>Isolation and Genomics of Futiania mangrovii gen. nov., sp. nov., a Rare and Metabolically-versatile member in the Class Alphaproteobacteria.</title>
        <authorList>
            <person name="Liu L."/>
            <person name="Huang W.-C."/>
            <person name="Pan J."/>
            <person name="Li J."/>
            <person name="Huang Y."/>
            <person name="Du H."/>
            <person name="Liu Y."/>
            <person name="Li M."/>
        </authorList>
    </citation>
    <scope>NUCLEOTIDE SEQUENCE</scope>
    <source>
        <strain evidence="3">FT118</strain>
    </source>
</reference>
<feature type="transmembrane region" description="Helical" evidence="1">
    <location>
        <begin position="104"/>
        <end position="127"/>
    </location>
</feature>
<feature type="signal peptide" evidence="2">
    <location>
        <begin position="1"/>
        <end position="29"/>
    </location>
</feature>
<evidence type="ECO:0000256" key="2">
    <source>
        <dbReference type="SAM" id="SignalP"/>
    </source>
</evidence>
<evidence type="ECO:0000313" key="3">
    <source>
        <dbReference type="EMBL" id="MCP1337131.1"/>
    </source>
</evidence>
<sequence>MFRKLCHALALPLALLMLVVLGPLTAAQAAMVSTEALIAGPQAAQDRERVLALLERQEVRAELVTLGVDPGVALERVQALSDAEISQIAGRLDEMEAGQGLGPVIGAAVLIFLVLLVTDILCLTNVFSFTRCSR</sequence>
<keyword evidence="4" id="KW-1185">Reference proteome</keyword>
<proteinExistence type="predicted"/>
<keyword evidence="1" id="KW-1133">Transmembrane helix</keyword>
<dbReference type="EMBL" id="JAMZFT010000002">
    <property type="protein sequence ID" value="MCP1337131.1"/>
    <property type="molecule type" value="Genomic_DNA"/>
</dbReference>
<feature type="chain" id="PRO_5039903338" evidence="2">
    <location>
        <begin position="30"/>
        <end position="134"/>
    </location>
</feature>
<comment type="caution">
    <text evidence="3">The sequence shown here is derived from an EMBL/GenBank/DDBJ whole genome shotgun (WGS) entry which is preliminary data.</text>
</comment>
<organism evidence="3 4">
    <name type="scientific">Futiania mangrovi</name>
    <dbReference type="NCBI Taxonomy" id="2959716"/>
    <lineage>
        <taxon>Bacteria</taxon>
        <taxon>Pseudomonadati</taxon>
        <taxon>Pseudomonadota</taxon>
        <taxon>Alphaproteobacteria</taxon>
        <taxon>Futianiales</taxon>
        <taxon>Futianiaceae</taxon>
        <taxon>Futiania</taxon>
    </lineage>
</organism>
<keyword evidence="1" id="KW-0472">Membrane</keyword>
<name>A0A9J6PH44_9PROT</name>
<dbReference type="AlphaFoldDB" id="A0A9J6PH44"/>
<dbReference type="RefSeq" id="WP_269333064.1">
    <property type="nucleotide sequence ID" value="NZ_JAMZFT010000002.1"/>
</dbReference>